<reference evidence="2 3" key="1">
    <citation type="submission" date="2021-06" db="EMBL/GenBank/DDBJ databases">
        <title>A haploid diamondback moth (Plutella xylostella L.) genome assembly resolves 31 chromosomes and identifies a diamide resistance mutation.</title>
        <authorList>
            <person name="Ward C.M."/>
            <person name="Perry K.D."/>
            <person name="Baker G."/>
            <person name="Powis K."/>
            <person name="Heckel D.G."/>
            <person name="Baxter S.W."/>
        </authorList>
    </citation>
    <scope>NUCLEOTIDE SEQUENCE [LARGE SCALE GENOMIC DNA]</scope>
    <source>
        <strain evidence="2 3">LV</strain>
        <tissue evidence="2">Single pupa</tissue>
    </source>
</reference>
<proteinExistence type="predicted"/>
<name>A0ABQ7Q0P6_PLUXY</name>
<organism evidence="2 3">
    <name type="scientific">Plutella xylostella</name>
    <name type="common">Diamondback moth</name>
    <name type="synonym">Plutella maculipennis</name>
    <dbReference type="NCBI Taxonomy" id="51655"/>
    <lineage>
        <taxon>Eukaryota</taxon>
        <taxon>Metazoa</taxon>
        <taxon>Ecdysozoa</taxon>
        <taxon>Arthropoda</taxon>
        <taxon>Hexapoda</taxon>
        <taxon>Insecta</taxon>
        <taxon>Pterygota</taxon>
        <taxon>Neoptera</taxon>
        <taxon>Endopterygota</taxon>
        <taxon>Lepidoptera</taxon>
        <taxon>Glossata</taxon>
        <taxon>Ditrysia</taxon>
        <taxon>Yponomeutoidea</taxon>
        <taxon>Plutellidae</taxon>
        <taxon>Plutella</taxon>
    </lineage>
</organism>
<feature type="region of interest" description="Disordered" evidence="1">
    <location>
        <begin position="405"/>
        <end position="450"/>
    </location>
</feature>
<feature type="compositionally biased region" description="Basic and acidic residues" evidence="1">
    <location>
        <begin position="431"/>
        <end position="450"/>
    </location>
</feature>
<sequence length="618" mass="68763">MSGNEVMSEKKKALIAYKQSLLDKISFCDKRIEEVRLNNTQTFFDDEDSSDSDSALPQLNVGPSKAQLAVQKSTRSICLQATQELTSLQVLECEVNVRVDPPVLLDCVAPSEPGTWREVMAECRVDLVPFTITFCVHQPSSKFASCSYHGLRAAAVKEAHARELARSVLPGVRRPSDAVQILKSYAAAHRSRRTTLARLAGKYGDNLFMEALPEGGYSLRCARLLQVSWALQNKWSAIAPFVHRMKFDLEYMDEAYVKQIKHVHSQLLDPALETDERTFLLEKILDIILEASGAMSNVEESETDTENLNKTRTTLDQEPDLPDTREKTVKVNHDLGKKRVKDTNAKDAEVMAPPKKIPKKAKDNINPKKVDKQIPTAAAVKKTVNNAGDAERILKDKTKKAVESNVVVENDGKKDSNTKKKSINPGAVVTSKDKVDSVKQKDNQGVKKVVADSNKKAADVKKVSTGNIKQVYKAVDDNKKIAKDKVVKEIKKPNVIKKPVSVLDTKDVVDVKKASVETRKSTNEVKLKSVTDVNKQKSIPKKIPKLNEKENVVKDKNIDNAKLIRKNNDVKKVANEIKKPDATQNKLNVINKLSAPTKEVKKSKLPVLSAEKRAKMVK</sequence>
<evidence type="ECO:0000313" key="3">
    <source>
        <dbReference type="Proteomes" id="UP000823941"/>
    </source>
</evidence>
<gene>
    <name evidence="2" type="ORF">JYU34_018155</name>
</gene>
<dbReference type="Proteomes" id="UP000823941">
    <property type="component" value="Chromosome 24"/>
</dbReference>
<evidence type="ECO:0000256" key="1">
    <source>
        <dbReference type="SAM" id="MobiDB-lite"/>
    </source>
</evidence>
<evidence type="ECO:0000313" key="2">
    <source>
        <dbReference type="EMBL" id="KAG7298518.1"/>
    </source>
</evidence>
<comment type="caution">
    <text evidence="2">The sequence shown here is derived from an EMBL/GenBank/DDBJ whole genome shotgun (WGS) entry which is preliminary data.</text>
</comment>
<dbReference type="EMBL" id="JAHIBW010000024">
    <property type="protein sequence ID" value="KAG7298518.1"/>
    <property type="molecule type" value="Genomic_DNA"/>
</dbReference>
<accession>A0ABQ7Q0P6</accession>
<keyword evidence="3" id="KW-1185">Reference proteome</keyword>
<protein>
    <submittedName>
        <fullName evidence="2">Uncharacterized protein</fullName>
    </submittedName>
</protein>